<dbReference type="RefSeq" id="WP_378554243.1">
    <property type="nucleotide sequence ID" value="NZ_JBHSBA010000015.1"/>
</dbReference>
<evidence type="ECO:0000259" key="2">
    <source>
        <dbReference type="Pfam" id="PF14361"/>
    </source>
</evidence>
<sequence length="393" mass="43099">MTARLLSRWPQISERMLADGLVVTAPADLPADHFTAEVLPTIYACGRAVLQAIAADRVFTHAEVAAFVRPVAERHAEDRLPLPMLINAIHGSSQAVLAELAAVTGPREQAEFGRVFGRLLEILQHINATVVATYTEVEEAIYNDRRRAHRELYSALARGLPAEELATDAGTALTDHYTVLTIRLDDPSTASTAATLVTRRRIRVLQHALDDLTGTMTPASFDGTQGIALLSDDVEIGDALDDLAVRLSKQFGTTVHLAEFTKIARERIPAAIENANELTELAHLRGLASGCYRLDDLLLDYQLTRPGPARERLARQMIPLLDNPHLVAALEAHLRHGSNRKPAAREIHVHPNTYTYRLRRIREITGLDPADPAESRVLAAAFAIHTLRSPGIS</sequence>
<comment type="caution">
    <text evidence="3">The sequence shown here is derived from an EMBL/GenBank/DDBJ whole genome shotgun (WGS) entry which is preliminary data.</text>
</comment>
<gene>
    <name evidence="3" type="ORF">ACFOW8_26450</name>
</gene>
<evidence type="ECO:0000313" key="4">
    <source>
        <dbReference type="Proteomes" id="UP001595767"/>
    </source>
</evidence>
<reference evidence="4" key="1">
    <citation type="journal article" date="2019" name="Int. J. Syst. Evol. Microbiol.">
        <title>The Global Catalogue of Microorganisms (GCM) 10K type strain sequencing project: providing services to taxonomists for standard genome sequencing and annotation.</title>
        <authorList>
            <consortium name="The Broad Institute Genomics Platform"/>
            <consortium name="The Broad Institute Genome Sequencing Center for Infectious Disease"/>
            <person name="Wu L."/>
            <person name="Ma J."/>
        </authorList>
    </citation>
    <scope>NUCLEOTIDE SEQUENCE [LARGE SCALE GENOMIC DNA]</scope>
    <source>
        <strain evidence="4">CGMCC 4.7204</strain>
    </source>
</reference>
<dbReference type="PANTHER" id="PTHR33744">
    <property type="entry name" value="CARBOHYDRATE DIACID REGULATOR"/>
    <property type="match status" value="1"/>
</dbReference>
<dbReference type="InterPro" id="IPR042070">
    <property type="entry name" value="PucR_C-HTH_sf"/>
</dbReference>
<dbReference type="InterPro" id="IPR051448">
    <property type="entry name" value="CdaR-like_regulators"/>
</dbReference>
<dbReference type="Gene3D" id="1.10.10.2840">
    <property type="entry name" value="PucR C-terminal helix-turn-helix domain"/>
    <property type="match status" value="1"/>
</dbReference>
<dbReference type="Pfam" id="PF13556">
    <property type="entry name" value="HTH_30"/>
    <property type="match status" value="1"/>
</dbReference>
<protein>
    <submittedName>
        <fullName evidence="3">PucR family transcriptional regulator</fullName>
    </submittedName>
</protein>
<feature type="domain" description="PucR C-terminal helix-turn-helix" evidence="1">
    <location>
        <begin position="326"/>
        <end position="383"/>
    </location>
</feature>
<feature type="domain" description="RsbT co-antagonist protein RsbRD N-terminal" evidence="2">
    <location>
        <begin position="13"/>
        <end position="148"/>
    </location>
</feature>
<name>A0ABV8LDV3_9NOCA</name>
<accession>A0ABV8LDV3</accession>
<dbReference type="InterPro" id="IPR025736">
    <property type="entry name" value="PucR_C-HTH_dom"/>
</dbReference>
<keyword evidence="4" id="KW-1185">Reference proteome</keyword>
<dbReference type="EMBL" id="JBHSBA010000015">
    <property type="protein sequence ID" value="MFC4128474.1"/>
    <property type="molecule type" value="Genomic_DNA"/>
</dbReference>
<dbReference type="Proteomes" id="UP001595767">
    <property type="component" value="Unassembled WGS sequence"/>
</dbReference>
<proteinExistence type="predicted"/>
<evidence type="ECO:0000259" key="1">
    <source>
        <dbReference type="Pfam" id="PF13556"/>
    </source>
</evidence>
<dbReference type="InterPro" id="IPR025751">
    <property type="entry name" value="RsbRD_N_dom"/>
</dbReference>
<dbReference type="Pfam" id="PF14361">
    <property type="entry name" value="RsbRD_N"/>
    <property type="match status" value="1"/>
</dbReference>
<evidence type="ECO:0000313" key="3">
    <source>
        <dbReference type="EMBL" id="MFC4128474.1"/>
    </source>
</evidence>
<organism evidence="3 4">
    <name type="scientific">Nocardia rhizosphaerae</name>
    <dbReference type="NCBI Taxonomy" id="1691571"/>
    <lineage>
        <taxon>Bacteria</taxon>
        <taxon>Bacillati</taxon>
        <taxon>Actinomycetota</taxon>
        <taxon>Actinomycetes</taxon>
        <taxon>Mycobacteriales</taxon>
        <taxon>Nocardiaceae</taxon>
        <taxon>Nocardia</taxon>
    </lineage>
</organism>